<dbReference type="GO" id="GO:0003677">
    <property type="term" value="F:DNA binding"/>
    <property type="evidence" value="ECO:0007669"/>
    <property type="project" value="InterPro"/>
</dbReference>
<evidence type="ECO:0000313" key="3">
    <source>
        <dbReference type="Proteomes" id="UP000045545"/>
    </source>
</evidence>
<organism evidence="2 3">
    <name type="scientific">Syntrophomonas zehnderi OL-4</name>
    <dbReference type="NCBI Taxonomy" id="690567"/>
    <lineage>
        <taxon>Bacteria</taxon>
        <taxon>Bacillati</taxon>
        <taxon>Bacillota</taxon>
        <taxon>Clostridia</taxon>
        <taxon>Eubacteriales</taxon>
        <taxon>Syntrophomonadaceae</taxon>
        <taxon>Syntrophomonas</taxon>
    </lineage>
</organism>
<dbReference type="PROSITE" id="PS50943">
    <property type="entry name" value="HTH_CROC1"/>
    <property type="match status" value="1"/>
</dbReference>
<dbReference type="Pfam" id="PF01381">
    <property type="entry name" value="HTH_3"/>
    <property type="match status" value="1"/>
</dbReference>
<dbReference type="InterPro" id="IPR001387">
    <property type="entry name" value="Cro/C1-type_HTH"/>
</dbReference>
<dbReference type="Gene3D" id="1.10.260.40">
    <property type="entry name" value="lambda repressor-like DNA-binding domains"/>
    <property type="match status" value="1"/>
</dbReference>
<keyword evidence="3" id="KW-1185">Reference proteome</keyword>
<gene>
    <name evidence="2" type="ORF">2358</name>
</gene>
<dbReference type="InterPro" id="IPR010982">
    <property type="entry name" value="Lambda_DNA-bd_dom_sf"/>
</dbReference>
<dbReference type="STRING" id="690567.2358"/>
<feature type="domain" description="HTH cro/C1-type" evidence="1">
    <location>
        <begin position="14"/>
        <end position="69"/>
    </location>
</feature>
<dbReference type="SUPFAM" id="SSF47413">
    <property type="entry name" value="lambda repressor-like DNA-binding domains"/>
    <property type="match status" value="1"/>
</dbReference>
<dbReference type="Proteomes" id="UP000045545">
    <property type="component" value="Unassembled WGS sequence"/>
</dbReference>
<protein>
    <submittedName>
        <fullName evidence="2">Cro/C1-type helix-turn-helix domain</fullName>
    </submittedName>
</protein>
<reference evidence="2 3" key="1">
    <citation type="submission" date="2015-03" db="EMBL/GenBank/DDBJ databases">
        <authorList>
            <person name="Murphy D."/>
        </authorList>
    </citation>
    <scope>NUCLEOTIDE SEQUENCE [LARGE SCALE GENOMIC DNA]</scope>
    <source>
        <strain evidence="2 3">OL-4</strain>
    </source>
</reference>
<name>A0A0E4C9E9_9FIRM</name>
<evidence type="ECO:0000313" key="2">
    <source>
        <dbReference type="EMBL" id="CFX97382.1"/>
    </source>
</evidence>
<dbReference type="EMBL" id="CGIH01000039">
    <property type="protein sequence ID" value="CFX97382.1"/>
    <property type="molecule type" value="Genomic_DNA"/>
</dbReference>
<evidence type="ECO:0000259" key="1">
    <source>
        <dbReference type="PROSITE" id="PS50943"/>
    </source>
</evidence>
<dbReference type="CDD" id="cd00093">
    <property type="entry name" value="HTH_XRE"/>
    <property type="match status" value="1"/>
</dbReference>
<dbReference type="SMART" id="SM00530">
    <property type="entry name" value="HTH_XRE"/>
    <property type="match status" value="1"/>
</dbReference>
<dbReference type="AlphaFoldDB" id="A0A0E4C9E9"/>
<proteinExistence type="predicted"/>
<accession>A0A0E4C9E9</accession>
<dbReference type="RefSeq" id="WP_242847553.1">
    <property type="nucleotide sequence ID" value="NZ_CGIH01000039.1"/>
</dbReference>
<sequence>MSMNNNDTTFGSFIETRRKQKQISIRKMAEMLGITPAYLSDIEKNRRYAPDKEKLLEIARILMLSKEEIDIMFDLAGKSKGELPPDIPEYIMDREIVKVALRTANQNNATDEDWKAFIERLKRK</sequence>